<dbReference type="HOGENOM" id="CLU_065414_1_0_1"/>
<reference evidence="1 2" key="1">
    <citation type="journal article" date="2015" name="Genome Announc.">
        <title>Draft Genome Sequence and Gene Annotation of the Entomopathogenic Fungus Verticillium hemipterigenum.</title>
        <authorList>
            <person name="Horn F."/>
            <person name="Habel A."/>
            <person name="Scharf D.H."/>
            <person name="Dworschak J."/>
            <person name="Brakhage A.A."/>
            <person name="Guthke R."/>
            <person name="Hertweck C."/>
            <person name="Linde J."/>
        </authorList>
    </citation>
    <scope>NUCLEOTIDE SEQUENCE [LARGE SCALE GENOMIC DNA]</scope>
</reference>
<evidence type="ECO:0000313" key="1">
    <source>
        <dbReference type="EMBL" id="CEJ88320.1"/>
    </source>
</evidence>
<sequence length="266" mass="30181">MDPSIIPLPMYPSIECIKLGRFVTNMEHPHENYYDAKPLQPKVIQAGFSYTSETKQTTNADFRVSVLNTISTSLSKQVHKKLQIKPVQGTTYCIDNSEEWFHQAILNPKAKQWLERCGLDGKRMYLIVGYQTFLDPCLIQESGGQGNYGSEIDPVKALSTAVAGPLASASASTLVTIHGERNGEHWSAARLSASGERVSSIQYRTITYQWFSRRTLENLYLSKTHTWSCLEGRTRAFHEDEDDEEDEEDIFGVQLDDNCKTKMFLR</sequence>
<evidence type="ECO:0000313" key="2">
    <source>
        <dbReference type="Proteomes" id="UP000039046"/>
    </source>
</evidence>
<keyword evidence="2" id="KW-1185">Reference proteome</keyword>
<dbReference type="OrthoDB" id="5410365at2759"/>
<protein>
    <submittedName>
        <fullName evidence="1">Uncharacterized protein</fullName>
    </submittedName>
</protein>
<dbReference type="Proteomes" id="UP000039046">
    <property type="component" value="Unassembled WGS sequence"/>
</dbReference>
<proteinExistence type="predicted"/>
<dbReference type="EMBL" id="CDHN01000002">
    <property type="protein sequence ID" value="CEJ88320.1"/>
    <property type="molecule type" value="Genomic_DNA"/>
</dbReference>
<gene>
    <name evidence="1" type="ORF">VHEMI04685</name>
</gene>
<dbReference type="AlphaFoldDB" id="A0A0A1T1Y1"/>
<accession>A0A0A1T1Y1</accession>
<organism evidence="1 2">
    <name type="scientific">[Torrubiella] hemipterigena</name>
    <dbReference type="NCBI Taxonomy" id="1531966"/>
    <lineage>
        <taxon>Eukaryota</taxon>
        <taxon>Fungi</taxon>
        <taxon>Dikarya</taxon>
        <taxon>Ascomycota</taxon>
        <taxon>Pezizomycotina</taxon>
        <taxon>Sordariomycetes</taxon>
        <taxon>Hypocreomycetidae</taxon>
        <taxon>Hypocreales</taxon>
        <taxon>Clavicipitaceae</taxon>
        <taxon>Clavicipitaceae incertae sedis</taxon>
        <taxon>'Torrubiella' clade</taxon>
    </lineage>
</organism>
<name>A0A0A1T1Y1_9HYPO</name>